<keyword evidence="1" id="KW-0175">Coiled coil</keyword>
<sequence>MEITPNFIYHQNDEVIWKTECDAYMNSDVTVHKEYEGRVTQVKNDLVVVAIKNDRGIDVLVSAWFGTSRTQETIRFKDKNIGYLRESMHIHNLLDQEQERHEKEVERLLKELREVAKCKSA</sequence>
<evidence type="ECO:0000313" key="2">
    <source>
        <dbReference type="EMBL" id="XDJ14685.1"/>
    </source>
</evidence>
<feature type="coiled-coil region" evidence="1">
    <location>
        <begin position="91"/>
        <end position="118"/>
    </location>
</feature>
<protein>
    <submittedName>
        <fullName evidence="2">Uncharacterized protein</fullName>
    </submittedName>
</protein>
<reference evidence="2" key="1">
    <citation type="submission" date="2024-07" db="EMBL/GenBank/DDBJ databases">
        <authorList>
            <person name="Bringhurst R.M."/>
            <person name="Homer T.E."/>
        </authorList>
    </citation>
    <scope>NUCLEOTIDE SEQUENCE</scope>
</reference>
<proteinExistence type="predicted"/>
<organism evidence="2">
    <name type="scientific">Pseudomonas phage RVTF4</name>
    <dbReference type="NCBI Taxonomy" id="3236931"/>
    <lineage>
        <taxon>Viruses</taxon>
    </lineage>
</organism>
<accession>A0AB39CCY3</accession>
<dbReference type="EMBL" id="PQ015378">
    <property type="protein sequence ID" value="XDJ14685.1"/>
    <property type="molecule type" value="Genomic_DNA"/>
</dbReference>
<name>A0AB39CCY3_9VIRU</name>
<evidence type="ECO:0000256" key="1">
    <source>
        <dbReference type="SAM" id="Coils"/>
    </source>
</evidence>